<dbReference type="Proteomes" id="UP001519362">
    <property type="component" value="Unassembled WGS sequence"/>
</dbReference>
<dbReference type="EMBL" id="JAGIOL010000001">
    <property type="protein sequence ID" value="MBP2435666.1"/>
    <property type="molecule type" value="Genomic_DNA"/>
</dbReference>
<evidence type="ECO:0000313" key="3">
    <source>
        <dbReference type="EMBL" id="MBP2435666.1"/>
    </source>
</evidence>
<protein>
    <submittedName>
        <fullName evidence="3">Protein ImuB</fullName>
    </submittedName>
</protein>
<dbReference type="Pfam" id="PF00817">
    <property type="entry name" value="IMS"/>
    <property type="match status" value="1"/>
</dbReference>
<dbReference type="PANTHER" id="PTHR35369:SF2">
    <property type="entry name" value="BLR3025 PROTEIN"/>
    <property type="match status" value="1"/>
</dbReference>
<dbReference type="PANTHER" id="PTHR35369">
    <property type="entry name" value="BLR3025 PROTEIN-RELATED"/>
    <property type="match status" value="1"/>
</dbReference>
<keyword evidence="4" id="KW-1185">Reference proteome</keyword>
<accession>A0ABS4ZEG2</accession>
<feature type="domain" description="UmuC" evidence="2">
    <location>
        <begin position="51"/>
        <end position="171"/>
    </location>
</feature>
<evidence type="ECO:0000256" key="1">
    <source>
        <dbReference type="ARBA" id="ARBA00022763"/>
    </source>
</evidence>
<evidence type="ECO:0000259" key="2">
    <source>
        <dbReference type="Pfam" id="PF00817"/>
    </source>
</evidence>
<proteinExistence type="predicted"/>
<dbReference type="Gene3D" id="3.40.1170.60">
    <property type="match status" value="1"/>
</dbReference>
<name>A0ABS4ZEG2_9MICO</name>
<keyword evidence="1" id="KW-0227">DNA damage</keyword>
<reference evidence="3 4" key="1">
    <citation type="submission" date="2021-03" db="EMBL/GenBank/DDBJ databases">
        <title>Sequencing the genomes of 1000 actinobacteria strains.</title>
        <authorList>
            <person name="Klenk H.-P."/>
        </authorList>
    </citation>
    <scope>NUCLEOTIDE SEQUENCE [LARGE SCALE GENOMIC DNA]</scope>
    <source>
        <strain evidence="3 4">DSM 24221</strain>
    </source>
</reference>
<dbReference type="InterPro" id="IPR050356">
    <property type="entry name" value="SulA_CellDiv_inhibitor"/>
</dbReference>
<dbReference type="CDD" id="cd03468">
    <property type="entry name" value="PolY_like"/>
    <property type="match status" value="1"/>
</dbReference>
<dbReference type="InterPro" id="IPR001126">
    <property type="entry name" value="UmuC"/>
</dbReference>
<comment type="caution">
    <text evidence="3">The sequence shown here is derived from an EMBL/GenBank/DDBJ whole genome shotgun (WGS) entry which is preliminary data.</text>
</comment>
<dbReference type="InterPro" id="IPR043502">
    <property type="entry name" value="DNA/RNA_pol_sf"/>
</dbReference>
<dbReference type="RefSeq" id="WP_165132240.1">
    <property type="nucleotide sequence ID" value="NZ_CP049253.1"/>
</dbReference>
<dbReference type="SUPFAM" id="SSF56672">
    <property type="entry name" value="DNA/RNA polymerases"/>
    <property type="match status" value="1"/>
</dbReference>
<organism evidence="3 4">
    <name type="scientific">Microbacterium amylolyticum</name>
    <dbReference type="NCBI Taxonomy" id="936337"/>
    <lineage>
        <taxon>Bacteria</taxon>
        <taxon>Bacillati</taxon>
        <taxon>Actinomycetota</taxon>
        <taxon>Actinomycetes</taxon>
        <taxon>Micrococcales</taxon>
        <taxon>Microbacteriaceae</taxon>
        <taxon>Microbacterium</taxon>
    </lineage>
</organism>
<evidence type="ECO:0000313" key="4">
    <source>
        <dbReference type="Proteomes" id="UP001519362"/>
    </source>
</evidence>
<sequence>MNAVREGVSALTNPSAPPVRVITVWIPDWPIVAYLRSTAREIGAADRPEDSDPIALFHGNTVVACNQAARNAGVSRAQRRRDAQAACPALRIARADESRDARSFHDVLAVLERLSPGVQPLRPGLAALRARGPARFYRGERSAAEALLGALAHAGFPHAHAGIADGIFTAEQAARSAGTRADSPPIAIVPPGGAADFLAPLPVTALGDRDIALLLARLGIRTLGGFTQLSPELVHDRLGDHGLRLRALASGADSRHVSPMPPPTEIVREIAFEPPLDMAEQVAFAVRQTAEAFCNAAAAEGLIVTAVRITIESDLGGRSERIWQHPEHFDAASVVDRVRWQLEAEARHKAPVQAQLSPSESALPGGASRVLIEPEAVDAATAHQPTLIGQGPDERSHHAMTRLQSTLGHEGVLTPTLAGGRFLAEREVLVPWGDAQTSDRDPALPWPGSLPDPLPTEIFRLPRSVRVSGAAGAEVRVDERGLLTAPPAEIAGKAVTGWAGPWPVVEHTWDVDRARHAHRFQVIDASGDAWLVVLENGEWWLEGKYS</sequence>
<gene>
    <name evidence="3" type="ORF">JOF34_000252</name>
</gene>